<evidence type="ECO:0000259" key="1">
    <source>
        <dbReference type="PROSITE" id="PS50943"/>
    </source>
</evidence>
<evidence type="ECO:0000313" key="3">
    <source>
        <dbReference type="Proteomes" id="UP000438448"/>
    </source>
</evidence>
<organism evidence="2 3">
    <name type="scientific">Nocardia macrotermitis</name>
    <dbReference type="NCBI Taxonomy" id="2585198"/>
    <lineage>
        <taxon>Bacteria</taxon>
        <taxon>Bacillati</taxon>
        <taxon>Actinomycetota</taxon>
        <taxon>Actinomycetes</taxon>
        <taxon>Mycobacteriales</taxon>
        <taxon>Nocardiaceae</taxon>
        <taxon>Nocardia</taxon>
    </lineage>
</organism>
<dbReference type="SUPFAM" id="SSF47413">
    <property type="entry name" value="lambda repressor-like DNA-binding domains"/>
    <property type="match status" value="1"/>
</dbReference>
<dbReference type="SMART" id="SM00530">
    <property type="entry name" value="HTH_XRE"/>
    <property type="match status" value="1"/>
</dbReference>
<dbReference type="RefSeq" id="WP_194290121.1">
    <property type="nucleotide sequence ID" value="NZ_WEGK01000026.1"/>
</dbReference>
<dbReference type="EMBL" id="WEGK01000026">
    <property type="protein sequence ID" value="MQY24017.1"/>
    <property type="molecule type" value="Genomic_DNA"/>
</dbReference>
<dbReference type="InterPro" id="IPR010982">
    <property type="entry name" value="Lambda_DNA-bd_dom_sf"/>
</dbReference>
<comment type="caution">
    <text evidence="2">The sequence shown here is derived from an EMBL/GenBank/DDBJ whole genome shotgun (WGS) entry which is preliminary data.</text>
</comment>
<dbReference type="Pfam" id="PF19054">
    <property type="entry name" value="DUF5753"/>
    <property type="match status" value="1"/>
</dbReference>
<dbReference type="PROSITE" id="PS50943">
    <property type="entry name" value="HTH_CROC1"/>
    <property type="match status" value="1"/>
</dbReference>
<dbReference type="GO" id="GO:0003677">
    <property type="term" value="F:DNA binding"/>
    <property type="evidence" value="ECO:0007669"/>
    <property type="project" value="InterPro"/>
</dbReference>
<dbReference type="Proteomes" id="UP000438448">
    <property type="component" value="Unassembled WGS sequence"/>
</dbReference>
<dbReference type="InterPro" id="IPR001387">
    <property type="entry name" value="Cro/C1-type_HTH"/>
</dbReference>
<dbReference type="AlphaFoldDB" id="A0A7K0DE80"/>
<gene>
    <name evidence="2" type="ORF">NRB20_71500</name>
</gene>
<dbReference type="Pfam" id="PF13560">
    <property type="entry name" value="HTH_31"/>
    <property type="match status" value="1"/>
</dbReference>
<keyword evidence="3" id="KW-1185">Reference proteome</keyword>
<reference evidence="2 3" key="1">
    <citation type="submission" date="2019-10" db="EMBL/GenBank/DDBJ databases">
        <title>Nocardia macrotermitis sp. nov. and Nocardia aurantia sp. nov., isolated from the gut of fungus growing-termite Macrotermes natalensis.</title>
        <authorList>
            <person name="Benndorf R."/>
            <person name="Schwitalla J."/>
            <person name="Martin K."/>
            <person name="De Beer W."/>
            <person name="Kaster A.-K."/>
            <person name="Vollmers J."/>
            <person name="Poulsen M."/>
            <person name="Beemelmanns C."/>
        </authorList>
    </citation>
    <scope>NUCLEOTIDE SEQUENCE [LARGE SCALE GENOMIC DNA]</scope>
    <source>
        <strain evidence="2 3">RB20</strain>
    </source>
</reference>
<name>A0A7K0DE80_9NOCA</name>
<sequence>MPPKPDLSGTTLARRQLGKQLKDLRIENGLTLDQLAARTDYSRTVLSRVENGQQESKLRAITDHLCAWYGLKAARTKYLQSLAQDGKMSMWLQEHKDLIDPGYSTYIELESVASQLIAYQSLAVPGLLQTPDYVRAMQRDVDGSTASEAEIERRIGFRIQRAAILTRSHGPVRASFLLSEILFTALGVGTDRQMAAQCYHVADLSTRDNISIQLLKHNVGFPTGLIVTPYTMLGFPDSEPTVVFAETTVGAEFFEGEDQVRHFRAVHETLQRSALGEQESRDRLRKIARRYDQ</sequence>
<protein>
    <recommendedName>
        <fullName evidence="1">HTH cro/C1-type domain-containing protein</fullName>
    </recommendedName>
</protein>
<dbReference type="Gene3D" id="1.10.260.40">
    <property type="entry name" value="lambda repressor-like DNA-binding domains"/>
    <property type="match status" value="1"/>
</dbReference>
<evidence type="ECO:0000313" key="2">
    <source>
        <dbReference type="EMBL" id="MQY24017.1"/>
    </source>
</evidence>
<feature type="domain" description="HTH cro/C1-type" evidence="1">
    <location>
        <begin position="21"/>
        <end position="55"/>
    </location>
</feature>
<dbReference type="InterPro" id="IPR043917">
    <property type="entry name" value="DUF5753"/>
</dbReference>
<dbReference type="CDD" id="cd00093">
    <property type="entry name" value="HTH_XRE"/>
    <property type="match status" value="1"/>
</dbReference>
<proteinExistence type="predicted"/>
<accession>A0A7K0DE80</accession>